<dbReference type="OMA" id="TDWNEAK"/>
<accession>A0A803Q195</accession>
<proteinExistence type="predicted"/>
<evidence type="ECO:0000313" key="1">
    <source>
        <dbReference type="EnsemblPlants" id="cds.evm.model.07.1094"/>
    </source>
</evidence>
<reference evidence="1" key="1">
    <citation type="submission" date="2018-11" db="EMBL/GenBank/DDBJ databases">
        <authorList>
            <person name="Grassa J C."/>
        </authorList>
    </citation>
    <scope>NUCLEOTIDE SEQUENCE [LARGE SCALE GENOMIC DNA]</scope>
</reference>
<dbReference type="AlphaFoldDB" id="A0A803Q195"/>
<dbReference type="Proteomes" id="UP000596661">
    <property type="component" value="Chromosome 7"/>
</dbReference>
<dbReference type="EMBL" id="UZAU01000655">
    <property type="status" value="NOT_ANNOTATED_CDS"/>
    <property type="molecule type" value="Genomic_DNA"/>
</dbReference>
<dbReference type="PANTHER" id="PTHR48475:SF2">
    <property type="entry name" value="RIBONUCLEASE H"/>
    <property type="match status" value="1"/>
</dbReference>
<dbReference type="Gramene" id="evm.model.07.1094">
    <property type="protein sequence ID" value="cds.evm.model.07.1094"/>
    <property type="gene ID" value="evm.TU.07.1094"/>
</dbReference>
<dbReference type="EnsemblPlants" id="evm.model.07.1094">
    <property type="protein sequence ID" value="cds.evm.model.07.1094"/>
    <property type="gene ID" value="evm.TU.07.1094"/>
</dbReference>
<reference evidence="1" key="2">
    <citation type="submission" date="2021-03" db="UniProtKB">
        <authorList>
            <consortium name="EnsemblPlants"/>
        </authorList>
    </citation>
    <scope>IDENTIFICATION</scope>
</reference>
<organism evidence="1 2">
    <name type="scientific">Cannabis sativa</name>
    <name type="common">Hemp</name>
    <name type="synonym">Marijuana</name>
    <dbReference type="NCBI Taxonomy" id="3483"/>
    <lineage>
        <taxon>Eukaryota</taxon>
        <taxon>Viridiplantae</taxon>
        <taxon>Streptophyta</taxon>
        <taxon>Embryophyta</taxon>
        <taxon>Tracheophyta</taxon>
        <taxon>Spermatophyta</taxon>
        <taxon>Magnoliopsida</taxon>
        <taxon>eudicotyledons</taxon>
        <taxon>Gunneridae</taxon>
        <taxon>Pentapetalae</taxon>
        <taxon>rosids</taxon>
        <taxon>fabids</taxon>
        <taxon>Rosales</taxon>
        <taxon>Cannabaceae</taxon>
        <taxon>Cannabis</taxon>
    </lineage>
</organism>
<evidence type="ECO:0000313" key="2">
    <source>
        <dbReference type="Proteomes" id="UP000596661"/>
    </source>
</evidence>
<keyword evidence="2" id="KW-1185">Reference proteome</keyword>
<protein>
    <submittedName>
        <fullName evidence="1">Uncharacterized protein</fullName>
    </submittedName>
</protein>
<name>A0A803Q195_CANSA</name>
<sequence length="166" mass="19364">MDNEKLFIYLAITEHVPSAALVREEEGIQHPINYISKHLIGAKSRYPRIEKLANYLVKHQGRLEAYPHDRQQSIMDDLISQYLEQFILPTDWNEAKKVMIKAARFIILDGVMYKRRYSMPLLRCVAKEEVKLLMVEVHKGICRNHGGGANSLKEDIEERRFLIDSD</sequence>
<dbReference type="PANTHER" id="PTHR48475">
    <property type="entry name" value="RIBONUCLEASE H"/>
    <property type="match status" value="1"/>
</dbReference>